<evidence type="ECO:0000313" key="9">
    <source>
        <dbReference type="EMBL" id="MBB5144113.1"/>
    </source>
</evidence>
<accession>A0A7W8C202</accession>
<dbReference type="InterPro" id="IPR018187">
    <property type="entry name" value="Asp/Glu_racemase_AS_1"/>
</dbReference>
<gene>
    <name evidence="8" type="primary">murI</name>
    <name evidence="9" type="ORF">HNQ38_002221</name>
</gene>
<dbReference type="UniPathway" id="UPA00219"/>
<comment type="catalytic activity">
    <reaction evidence="1 8">
        <text>L-glutamate = D-glutamate</text>
        <dbReference type="Rhea" id="RHEA:12813"/>
        <dbReference type="ChEBI" id="CHEBI:29985"/>
        <dbReference type="ChEBI" id="CHEBI:29986"/>
        <dbReference type="EC" id="5.1.1.3"/>
    </reaction>
</comment>
<keyword evidence="3 8" id="KW-0133">Cell shape</keyword>
<dbReference type="RefSeq" id="WP_183720440.1">
    <property type="nucleotide sequence ID" value="NZ_JACHGO010000006.1"/>
</dbReference>
<dbReference type="Pfam" id="PF01177">
    <property type="entry name" value="Asp_Glu_race"/>
    <property type="match status" value="1"/>
</dbReference>
<dbReference type="InterPro" id="IPR033134">
    <property type="entry name" value="Asp/Glu_racemase_AS_2"/>
</dbReference>
<dbReference type="InterPro" id="IPR015942">
    <property type="entry name" value="Asp/Glu/hydantoin_racemase"/>
</dbReference>
<protein>
    <recommendedName>
        <fullName evidence="7 8">Glutamate racemase</fullName>
        <ecNumber evidence="2 8">5.1.1.3</ecNumber>
    </recommendedName>
</protein>
<sequence>MNSNSRLPIGLFDSGMGGLTVLKALAQRLPGEDLLYLGDTARLPYGTKGRDTIIRYTLKAAQKLVDMGVKMLVVACNTATAAALPVLREHFAPLPVLGVVEPGAQAAAAASRNGRIVVLATEATINGGAYQQAIAHIRPEATVLVRACNLFVPLAEEGWMNGPIVEGIARRYLEGFFDAPEGENQGTDATLPDTMLLGCTHYPLLQGALREVVGPEVNIVDSAATTAEFVAEELARLHLLHPEDQLADNATKKDRHGKSLFLTTDHVARFIRTGSLFLGRDMADGEVTLVDL</sequence>
<dbReference type="GO" id="GO:0008881">
    <property type="term" value="F:glutamate racemase activity"/>
    <property type="evidence" value="ECO:0007669"/>
    <property type="project" value="UniProtKB-UniRule"/>
</dbReference>
<evidence type="ECO:0000256" key="2">
    <source>
        <dbReference type="ARBA" id="ARBA00013090"/>
    </source>
</evidence>
<feature type="binding site" evidence="8">
    <location>
        <begin position="77"/>
        <end position="78"/>
    </location>
    <ligand>
        <name>substrate</name>
    </ligand>
</feature>
<comment type="similarity">
    <text evidence="8">Belongs to the aspartate/glutamate racemases family.</text>
</comment>
<dbReference type="NCBIfam" id="TIGR00067">
    <property type="entry name" value="glut_race"/>
    <property type="match status" value="1"/>
</dbReference>
<dbReference type="PANTHER" id="PTHR21198">
    <property type="entry name" value="GLUTAMATE RACEMASE"/>
    <property type="match status" value="1"/>
</dbReference>
<keyword evidence="4 8" id="KW-0573">Peptidoglycan synthesis</keyword>
<dbReference type="Proteomes" id="UP000539075">
    <property type="component" value="Unassembled WGS sequence"/>
</dbReference>
<feature type="binding site" evidence="8">
    <location>
        <begin position="45"/>
        <end position="46"/>
    </location>
    <ligand>
        <name>substrate</name>
    </ligand>
</feature>
<dbReference type="PANTHER" id="PTHR21198:SF2">
    <property type="entry name" value="GLUTAMATE RACEMASE"/>
    <property type="match status" value="1"/>
</dbReference>
<dbReference type="PROSITE" id="PS00924">
    <property type="entry name" value="ASP_GLU_RACEMASE_2"/>
    <property type="match status" value="1"/>
</dbReference>
<dbReference type="EC" id="5.1.1.3" evidence="2 8"/>
<reference evidence="9 10" key="1">
    <citation type="submission" date="2020-08" db="EMBL/GenBank/DDBJ databases">
        <title>Genomic Encyclopedia of Type Strains, Phase IV (KMG-IV): sequencing the most valuable type-strain genomes for metagenomic binning, comparative biology and taxonomic classification.</title>
        <authorList>
            <person name="Goeker M."/>
        </authorList>
    </citation>
    <scope>NUCLEOTIDE SEQUENCE [LARGE SCALE GENOMIC DNA]</scope>
    <source>
        <strain evidence="9 10">DSM 11275</strain>
    </source>
</reference>
<organism evidence="9 10">
    <name type="scientific">Desulfovibrio intestinalis</name>
    <dbReference type="NCBI Taxonomy" id="58621"/>
    <lineage>
        <taxon>Bacteria</taxon>
        <taxon>Pseudomonadati</taxon>
        <taxon>Thermodesulfobacteriota</taxon>
        <taxon>Desulfovibrionia</taxon>
        <taxon>Desulfovibrionales</taxon>
        <taxon>Desulfovibrionaceae</taxon>
        <taxon>Desulfovibrio</taxon>
    </lineage>
</organism>
<dbReference type="GO" id="GO:0008360">
    <property type="term" value="P:regulation of cell shape"/>
    <property type="evidence" value="ECO:0007669"/>
    <property type="project" value="UniProtKB-KW"/>
</dbReference>
<evidence type="ECO:0000313" key="10">
    <source>
        <dbReference type="Proteomes" id="UP000539075"/>
    </source>
</evidence>
<dbReference type="SUPFAM" id="SSF53681">
    <property type="entry name" value="Aspartate/glutamate racemase"/>
    <property type="match status" value="2"/>
</dbReference>
<dbReference type="AlphaFoldDB" id="A0A7W8C202"/>
<keyword evidence="6 8" id="KW-0961">Cell wall biogenesis/degradation</keyword>
<evidence type="ECO:0000256" key="6">
    <source>
        <dbReference type="ARBA" id="ARBA00023316"/>
    </source>
</evidence>
<comment type="pathway">
    <text evidence="8">Cell wall biogenesis; peptidoglycan biosynthesis.</text>
</comment>
<comment type="caution">
    <text evidence="9">The sequence shown here is derived from an EMBL/GenBank/DDBJ whole genome shotgun (WGS) entry which is preliminary data.</text>
</comment>
<dbReference type="GO" id="GO:0071555">
    <property type="term" value="P:cell wall organization"/>
    <property type="evidence" value="ECO:0007669"/>
    <property type="project" value="UniProtKB-KW"/>
</dbReference>
<evidence type="ECO:0000256" key="4">
    <source>
        <dbReference type="ARBA" id="ARBA00022984"/>
    </source>
</evidence>
<dbReference type="PROSITE" id="PS00923">
    <property type="entry name" value="ASP_GLU_RACEMASE_1"/>
    <property type="match status" value="1"/>
</dbReference>
<feature type="binding site" evidence="8">
    <location>
        <begin position="200"/>
        <end position="201"/>
    </location>
    <ligand>
        <name>substrate</name>
    </ligand>
</feature>
<feature type="active site" description="Proton donor/acceptor" evidence="8">
    <location>
        <position position="199"/>
    </location>
</feature>
<feature type="binding site" evidence="8">
    <location>
        <begin position="13"/>
        <end position="14"/>
    </location>
    <ligand>
        <name>substrate</name>
    </ligand>
</feature>
<dbReference type="FunFam" id="3.40.50.1860:FF:000002">
    <property type="entry name" value="Glutamate racemase"/>
    <property type="match status" value="1"/>
</dbReference>
<dbReference type="InterPro" id="IPR001920">
    <property type="entry name" value="Asp/Glu_race"/>
</dbReference>
<evidence type="ECO:0000256" key="5">
    <source>
        <dbReference type="ARBA" id="ARBA00023235"/>
    </source>
</evidence>
<dbReference type="InterPro" id="IPR004391">
    <property type="entry name" value="Glu_race"/>
</dbReference>
<evidence type="ECO:0000256" key="8">
    <source>
        <dbReference type="HAMAP-Rule" id="MF_00258"/>
    </source>
</evidence>
<comment type="function">
    <text evidence="8">Provides the (R)-glutamate required for cell wall biosynthesis.</text>
</comment>
<feature type="active site" description="Proton donor/acceptor" evidence="8">
    <location>
        <position position="76"/>
    </location>
</feature>
<dbReference type="HAMAP" id="MF_00258">
    <property type="entry name" value="Glu_racemase"/>
    <property type="match status" value="1"/>
</dbReference>
<keyword evidence="10" id="KW-1185">Reference proteome</keyword>
<dbReference type="Gene3D" id="3.40.50.1860">
    <property type="match status" value="2"/>
</dbReference>
<keyword evidence="5 8" id="KW-0413">Isomerase</keyword>
<proteinExistence type="inferred from homology"/>
<name>A0A7W8C202_9BACT</name>
<evidence type="ECO:0000256" key="1">
    <source>
        <dbReference type="ARBA" id="ARBA00001602"/>
    </source>
</evidence>
<dbReference type="EMBL" id="JACHGO010000006">
    <property type="protein sequence ID" value="MBB5144113.1"/>
    <property type="molecule type" value="Genomic_DNA"/>
</dbReference>
<dbReference type="GO" id="GO:0009252">
    <property type="term" value="P:peptidoglycan biosynthetic process"/>
    <property type="evidence" value="ECO:0007669"/>
    <property type="project" value="UniProtKB-UniRule"/>
</dbReference>
<evidence type="ECO:0000256" key="3">
    <source>
        <dbReference type="ARBA" id="ARBA00022960"/>
    </source>
</evidence>
<evidence type="ECO:0000256" key="7">
    <source>
        <dbReference type="ARBA" id="ARBA00070053"/>
    </source>
</evidence>